<keyword evidence="3" id="KW-1185">Reference proteome</keyword>
<evidence type="ECO:0000256" key="1">
    <source>
        <dbReference type="SAM" id="MobiDB-lite"/>
    </source>
</evidence>
<evidence type="ECO:0000313" key="2">
    <source>
        <dbReference type="EMBL" id="WVZ98269.1"/>
    </source>
</evidence>
<feature type="compositionally biased region" description="Low complexity" evidence="1">
    <location>
        <begin position="33"/>
        <end position="49"/>
    </location>
</feature>
<organism evidence="2 3">
    <name type="scientific">Paspalum notatum var. saurae</name>
    <dbReference type="NCBI Taxonomy" id="547442"/>
    <lineage>
        <taxon>Eukaryota</taxon>
        <taxon>Viridiplantae</taxon>
        <taxon>Streptophyta</taxon>
        <taxon>Embryophyta</taxon>
        <taxon>Tracheophyta</taxon>
        <taxon>Spermatophyta</taxon>
        <taxon>Magnoliopsida</taxon>
        <taxon>Liliopsida</taxon>
        <taxon>Poales</taxon>
        <taxon>Poaceae</taxon>
        <taxon>PACMAD clade</taxon>
        <taxon>Panicoideae</taxon>
        <taxon>Andropogonodae</taxon>
        <taxon>Paspaleae</taxon>
        <taxon>Paspalinae</taxon>
        <taxon>Paspalum</taxon>
    </lineage>
</organism>
<reference evidence="2 3" key="1">
    <citation type="submission" date="2024-02" db="EMBL/GenBank/DDBJ databases">
        <title>High-quality chromosome-scale genome assembly of Pensacola bahiagrass (Paspalum notatum Flugge var. saurae).</title>
        <authorList>
            <person name="Vega J.M."/>
            <person name="Podio M."/>
            <person name="Orjuela J."/>
            <person name="Siena L.A."/>
            <person name="Pessino S.C."/>
            <person name="Combes M.C."/>
            <person name="Mariac C."/>
            <person name="Albertini E."/>
            <person name="Pupilli F."/>
            <person name="Ortiz J.P.A."/>
            <person name="Leblanc O."/>
        </authorList>
    </citation>
    <scope>NUCLEOTIDE SEQUENCE [LARGE SCALE GENOMIC DNA]</scope>
    <source>
        <strain evidence="2">R1</strain>
        <tissue evidence="2">Leaf</tissue>
    </source>
</reference>
<protein>
    <submittedName>
        <fullName evidence="2">Uncharacterized protein</fullName>
    </submittedName>
</protein>
<feature type="region of interest" description="Disordered" evidence="1">
    <location>
        <begin position="32"/>
        <end position="84"/>
    </location>
</feature>
<sequence length="141" mass="15718">MSRWCMGPASCDRRLHGHAAGSMATARVAMAYSQRPRPSAVRSPPASGRKSPASRGTRLPARREHHLALPRLAPPHPSTLHRRHFPRDRVSQQEMGMSLIFAFLTTQPTTTLIDMLYANSLLVKIKNIHVIAEFIINNIGH</sequence>
<gene>
    <name evidence="2" type="ORF">U9M48_043733</name>
</gene>
<dbReference type="EMBL" id="CP144754">
    <property type="protein sequence ID" value="WVZ98269.1"/>
    <property type="molecule type" value="Genomic_DNA"/>
</dbReference>
<dbReference type="AlphaFoldDB" id="A0AAQ3UV95"/>
<proteinExistence type="predicted"/>
<accession>A0AAQ3UV95</accession>
<dbReference type="Proteomes" id="UP001341281">
    <property type="component" value="Chromosome 10"/>
</dbReference>
<evidence type="ECO:0000313" key="3">
    <source>
        <dbReference type="Proteomes" id="UP001341281"/>
    </source>
</evidence>
<name>A0AAQ3UV95_PASNO</name>